<accession>A0ABR1RL64</accession>
<evidence type="ECO:0000259" key="1">
    <source>
        <dbReference type="Pfam" id="PF25000"/>
    </source>
</evidence>
<comment type="caution">
    <text evidence="2">The sequence shown here is derived from an EMBL/GenBank/DDBJ whole genome shotgun (WGS) entry which is preliminary data.</text>
</comment>
<organism evidence="2 3">
    <name type="scientific">Apiospora marii</name>
    <dbReference type="NCBI Taxonomy" id="335849"/>
    <lineage>
        <taxon>Eukaryota</taxon>
        <taxon>Fungi</taxon>
        <taxon>Dikarya</taxon>
        <taxon>Ascomycota</taxon>
        <taxon>Pezizomycotina</taxon>
        <taxon>Sordariomycetes</taxon>
        <taxon>Xylariomycetidae</taxon>
        <taxon>Amphisphaeriales</taxon>
        <taxon>Apiosporaceae</taxon>
        <taxon>Apiospora</taxon>
    </lineage>
</organism>
<protein>
    <recommendedName>
        <fullName evidence="1">DUF7779 domain-containing protein</fullName>
    </recommendedName>
</protein>
<dbReference type="Pfam" id="PF25000">
    <property type="entry name" value="DUF7779"/>
    <property type="match status" value="1"/>
</dbReference>
<dbReference type="Proteomes" id="UP001396898">
    <property type="component" value="Unassembled WGS sequence"/>
</dbReference>
<dbReference type="PANTHER" id="PTHR35205:SF1">
    <property type="entry name" value="ZU5 DOMAIN-CONTAINING PROTEIN"/>
    <property type="match status" value="1"/>
</dbReference>
<dbReference type="Gene3D" id="3.40.50.300">
    <property type="entry name" value="P-loop containing nucleotide triphosphate hydrolases"/>
    <property type="match status" value="1"/>
</dbReference>
<gene>
    <name evidence="2" type="ORF">PG991_008578</name>
</gene>
<feature type="domain" description="DUF7779" evidence="1">
    <location>
        <begin position="520"/>
        <end position="596"/>
    </location>
</feature>
<proteinExistence type="predicted"/>
<dbReference type="PANTHER" id="PTHR35205">
    <property type="entry name" value="NB-ARC AND TPR DOMAIN PROTEIN"/>
    <property type="match status" value="1"/>
</dbReference>
<sequence>MDPFSITAGAFGFVKVLKTLLEVSSNALHVSQALAERSKTYSHITRTIDGSITFLQHLYQIRDTYIGLEDSKFNSINVPLHSFQAHIKNTEALRACLKTRETKLQSRFKKIPQIVKLVFKNDDSDEELRNSFERFIQSWNSISALLNTFQTSVILATHEAISVNARAQEANHKITIDRIDNIPTHDSVKRLSESVSQSGEALAGITTTANATAAGVQLLSDTLIDVRSELTQSFRTIDNALSNKRSFSTLPEKLFSIPYPRNRWFTGRDDLLCQMRNLLTGGITNRTENSEKSLRVFTVYGLPGIGKTNLAIEFGYRHRDDFTHIFWISTDSDEKLQQGLINLARSLGLANENVIEEKGKMVNTTMSWLKTPDSNNVDDPQVLNQLWCDLHHGALLITSRDPIQGGAAITADNDSYRLTELPPNEGASLVKRRLGETLQGTVDEVSAADLAKRFGYYPLYIDQMTSFIESYPLTLSQFYEQLESEIGDDGLQDLQTDNQWYRGSLAKAIESHLAKHSFADPQAREVLTTIAYFDPDSIPERLLLSIDEKVSALSTPSKRRKMLYTLSRPTFIQVNSTDEHKEPCISLHRLVRDAALRSDPSLQKAFNAAVSLLRGTFPLHKLSRDHMVEDWADCEIFQPHVLSLHRQYMEQRKRGLVSPSFDFIELVYSCAWYLCERGRFDISERLISSVYDDYMGMAATIEGAPAVFLADIYTVQLYFHNETVQSISLVELATKAMDVREEAVRCGSMDPFHPNRANGPMNIGVVMAWDDPQGAIKMHTKALTIRLGSKKFESEQVHGLALNYLNIGRCWWVVGELGEAAVCFERSLQLWREREVHAGKKFVLTAWALLALGIVRAEQGDLTSATNLMSESLELHTSIMGERHLKTLACYYRMGWLCLRLNDPERAMRLLTVCHETYLDLPTRPKAELARVKFQLSLVDSRLGNNVRSSMLKDEAEALLKELLSAKGTTLVHSGPFKEADYDSQVGYFYR</sequence>
<keyword evidence="3" id="KW-1185">Reference proteome</keyword>
<dbReference type="EMBL" id="JAQQWI010000012">
    <property type="protein sequence ID" value="KAK8015690.1"/>
    <property type="molecule type" value="Genomic_DNA"/>
</dbReference>
<evidence type="ECO:0000313" key="3">
    <source>
        <dbReference type="Proteomes" id="UP001396898"/>
    </source>
</evidence>
<name>A0ABR1RL64_9PEZI</name>
<reference evidence="2 3" key="1">
    <citation type="submission" date="2023-01" db="EMBL/GenBank/DDBJ databases">
        <title>Analysis of 21 Apiospora genomes using comparative genomics revels a genus with tremendous synthesis potential of carbohydrate active enzymes and secondary metabolites.</title>
        <authorList>
            <person name="Sorensen T."/>
        </authorList>
    </citation>
    <scope>NUCLEOTIDE SEQUENCE [LARGE SCALE GENOMIC DNA]</scope>
    <source>
        <strain evidence="2 3">CBS 20057</strain>
    </source>
</reference>
<dbReference type="SUPFAM" id="SSF48452">
    <property type="entry name" value="TPR-like"/>
    <property type="match status" value="2"/>
</dbReference>
<evidence type="ECO:0000313" key="2">
    <source>
        <dbReference type="EMBL" id="KAK8015690.1"/>
    </source>
</evidence>
<dbReference type="InterPro" id="IPR027417">
    <property type="entry name" value="P-loop_NTPase"/>
</dbReference>
<dbReference type="Pfam" id="PF13424">
    <property type="entry name" value="TPR_12"/>
    <property type="match status" value="1"/>
</dbReference>
<dbReference type="SUPFAM" id="SSF52540">
    <property type="entry name" value="P-loop containing nucleoside triphosphate hydrolases"/>
    <property type="match status" value="1"/>
</dbReference>
<dbReference type="InterPro" id="IPR056681">
    <property type="entry name" value="DUF7779"/>
</dbReference>
<dbReference type="Gene3D" id="1.25.40.10">
    <property type="entry name" value="Tetratricopeptide repeat domain"/>
    <property type="match status" value="1"/>
</dbReference>
<dbReference type="InterPro" id="IPR011990">
    <property type="entry name" value="TPR-like_helical_dom_sf"/>
</dbReference>